<evidence type="ECO:0000313" key="1">
    <source>
        <dbReference type="EMBL" id="UTX43037.1"/>
    </source>
</evidence>
<dbReference type="AlphaFoldDB" id="A0A9Q9C9N9"/>
<dbReference type="Proteomes" id="UP001059546">
    <property type="component" value="Chromosome IV"/>
</dbReference>
<protein>
    <submittedName>
        <fullName evidence="1">Uncharacterized protein</fullName>
    </submittedName>
</protein>
<name>A0A9Q9C9N9_ENCHE</name>
<evidence type="ECO:0000313" key="2">
    <source>
        <dbReference type="Proteomes" id="UP001059546"/>
    </source>
</evidence>
<gene>
    <name evidence="1" type="ORF">GPU96_04g07720</name>
</gene>
<organism evidence="1 2">
    <name type="scientific">Encephalitozoon hellem</name>
    <name type="common">Microsporidian parasite</name>
    <dbReference type="NCBI Taxonomy" id="27973"/>
    <lineage>
        <taxon>Eukaryota</taxon>
        <taxon>Fungi</taxon>
        <taxon>Fungi incertae sedis</taxon>
        <taxon>Microsporidia</taxon>
        <taxon>Unikaryonidae</taxon>
        <taxon>Encephalitozoon</taxon>
    </lineage>
</organism>
<accession>A0A9Q9C9N9</accession>
<dbReference type="EMBL" id="CP075150">
    <property type="protein sequence ID" value="UTX43037.1"/>
    <property type="molecule type" value="Genomic_DNA"/>
</dbReference>
<sequence length="74" mass="8721">MFYFLVHKQMSQPYSGDFRKNSRRMLFDRLIEAIENLSDTVKEGGLGAVCKGSLDEDKWSDTKIKFMRKYGHIR</sequence>
<proteinExistence type="predicted"/>
<reference evidence="1" key="1">
    <citation type="submission" date="2021-05" db="EMBL/GenBank/DDBJ databases">
        <title>Encephalitozoon hellem ATCC 50604 Complete Genome.</title>
        <authorList>
            <person name="Mascarenhas dos Santos A.C."/>
            <person name="Julian A.T."/>
            <person name="Pombert J.-F."/>
        </authorList>
    </citation>
    <scope>NUCLEOTIDE SEQUENCE</scope>
    <source>
        <strain evidence="1">ATCC 50604</strain>
    </source>
</reference>